<organism evidence="1">
    <name type="scientific">Thermococcus sp. CIR10</name>
    <dbReference type="NCBI Taxonomy" id="1197731"/>
    <lineage>
        <taxon>Archaea</taxon>
        <taxon>Methanobacteriati</taxon>
        <taxon>Methanobacteriota</taxon>
        <taxon>Thermococci</taxon>
        <taxon>Thermococcales</taxon>
        <taxon>Thermococcaceae</taxon>
        <taxon>Thermococcus</taxon>
    </lineage>
</organism>
<gene>
    <name evidence="1" type="ORF">c10-8</name>
</gene>
<geneLocation type="plasmid" evidence="1">
    <name>pCIR10</name>
</geneLocation>
<proteinExistence type="predicted"/>
<evidence type="ECO:0000313" key="1">
    <source>
        <dbReference type="EMBL" id="AFZ84264.1"/>
    </source>
</evidence>
<reference evidence="1" key="1">
    <citation type="journal article" date="2013" name="PLoS ONE">
        <title>Insights into dynamics of mobile genetic elements in hyperthermophilic environments from five new thermococcus plasmids.</title>
        <authorList>
            <person name="Krupovic M."/>
            <person name="Gonnet M."/>
            <person name="Hania W.B."/>
            <person name="Forterre P."/>
            <person name="Erauso G."/>
        </authorList>
    </citation>
    <scope>NUCLEOTIDE SEQUENCE</scope>
    <source>
        <plasmid evidence="1">pCIR10</plasmid>
    </source>
</reference>
<name>L0BAR1_9EURY</name>
<keyword evidence="1" id="KW-0614">Plasmid</keyword>
<dbReference type="AlphaFoldDB" id="L0BAR1"/>
<accession>L0BAR1</accession>
<dbReference type="EMBL" id="JQ661330">
    <property type="protein sequence ID" value="AFZ84264.1"/>
    <property type="molecule type" value="Genomic_DNA"/>
</dbReference>
<sequence length="177" mass="21034">MSSRFYPKARIEIPNQKPYTLEQFLQLFFGEHPANIKVKMAKALMEEVRSRMPRGWNSEGWIQFILKVMAEEYEGAQYLLDYYDTIRWTKKKSEIPKLLEAKCFELGLTEEGERKAKGREVALFTIYKGAYSVVVRTLRNAKILKKVDGHYILSDEFEKILEGIAEFYRYWRKEKID</sequence>
<protein>
    <submittedName>
        <fullName evidence="1">Uncharacterized protein</fullName>
    </submittedName>
</protein>